<protein>
    <recommendedName>
        <fullName evidence="4">F-box domain-containing protein</fullName>
    </recommendedName>
</protein>
<reference evidence="3" key="1">
    <citation type="journal article" date="2009" name="Genome Res.">
        <title>Comparative genomic analyses of the human fungal pathogens Coccidioides and their relatives.</title>
        <authorList>
            <person name="Sharpton T.J."/>
            <person name="Stajich J.E."/>
            <person name="Rounsley S.D."/>
            <person name="Gardner M.J."/>
            <person name="Wortman J.R."/>
            <person name="Jordar V.S."/>
            <person name="Maiti R."/>
            <person name="Kodira C.D."/>
            <person name="Neafsey D.E."/>
            <person name="Zeng Q."/>
            <person name="Hung C.-Y."/>
            <person name="McMahan C."/>
            <person name="Muszewska A."/>
            <person name="Grynberg M."/>
            <person name="Mandel M.A."/>
            <person name="Kellner E.M."/>
            <person name="Barker B.M."/>
            <person name="Galgiani J.N."/>
            <person name="Orbach M.J."/>
            <person name="Kirkland T.N."/>
            <person name="Cole G.T."/>
            <person name="Henn M.R."/>
            <person name="Birren B.W."/>
            <person name="Taylor J.W."/>
        </authorList>
    </citation>
    <scope>NUCLEOTIDE SEQUENCE [LARGE SCALE GENOMIC DNA]</scope>
    <source>
        <strain evidence="3">UAMH 1704</strain>
    </source>
</reference>
<feature type="compositionally biased region" description="Acidic residues" evidence="1">
    <location>
        <begin position="235"/>
        <end position="251"/>
    </location>
</feature>
<accession>C4JYA1</accession>
<evidence type="ECO:0000256" key="1">
    <source>
        <dbReference type="SAM" id="MobiDB-lite"/>
    </source>
</evidence>
<dbReference type="HOGENOM" id="CLU_008260_1_0_1"/>
<feature type="region of interest" description="Disordered" evidence="1">
    <location>
        <begin position="227"/>
        <end position="277"/>
    </location>
</feature>
<dbReference type="eggNOG" id="ENOG502SKJD">
    <property type="taxonomic scope" value="Eukaryota"/>
</dbReference>
<dbReference type="Proteomes" id="UP000002058">
    <property type="component" value="Unassembled WGS sequence"/>
</dbReference>
<dbReference type="OMA" id="LYRNFHI"/>
<feature type="region of interest" description="Disordered" evidence="1">
    <location>
        <begin position="525"/>
        <end position="567"/>
    </location>
</feature>
<dbReference type="EMBL" id="CH476619">
    <property type="protein sequence ID" value="EEP82287.1"/>
    <property type="molecule type" value="Genomic_DNA"/>
</dbReference>
<dbReference type="InParanoid" id="C4JYA1"/>
<feature type="compositionally biased region" description="Polar residues" evidence="1">
    <location>
        <begin position="430"/>
        <end position="457"/>
    </location>
</feature>
<feature type="region of interest" description="Disordered" evidence="1">
    <location>
        <begin position="430"/>
        <end position="458"/>
    </location>
</feature>
<sequence length="759" mass="83897">MPADELADLLETLATSDFNYAAYIKEISFDVLWNNDVTWTRTQDKVASQLKFDTGCGRFFSTLLLAALKKVVALETFRWDVKVHLTPSIFATLGKFSSLQDLYVRMHIGPSISGANNSNFGQSWVPAPVPVPQQQPPPTIVGSAHPHPHGPPPSTTLPVVTTRRAPRSRLPIWDGTFSHIQKLKSLAILDMECLGYLNEIACCVSASSTTLKTLKLSFSERLAAKAQKKAVVENSDTESDTQDDDIYEPDDAAPPPPPATVFPSIIPTTSTSNPNNDAKVRNERLMQEKTLSRIFSLENEASMHKLVHKIVYSSNAAAHDQKLVADKTTNSPDKTFMFELHGIVTDLHLGKATLTPGLNAMKTVERVQNATSKFLKTWGDSQLSQKLSAFQIELLEKHALSLEKKGSIAFAAEPSPTDVTLAKDFGLTAQSSDIDPDEQNSSNSDNPVSQETTSASASAHLIEQPNSSEVATRGFTFSIPAKNENELERRMMAIVDMEHPDNLSEGEDQEFLDPREIAVQRNDRAPEDVNGWPGSTEERDLQSSIKGKEPIRGPHESPANAKFDSSREFGTMSTEQAIQEYIRLNHGIALESLSIQLIPLKTSVICRAINIWSLKHISLLNVGPQRAFWATLMQLNKSNPLQISSIHSDNVTLQLLAFIGSLDFVDELFLIERKASPVSDPPAPKPPIRISHIYSLALETHMKHLKRLMIRNDVDSSWNLDRWNTRCITTNGSNLVELVVAVDSAHFVSEICQIVPNSH</sequence>
<proteinExistence type="predicted"/>
<evidence type="ECO:0000313" key="2">
    <source>
        <dbReference type="EMBL" id="EEP82287.1"/>
    </source>
</evidence>
<dbReference type="RefSeq" id="XP_002582379.1">
    <property type="nucleotide sequence ID" value="XM_002582333.1"/>
</dbReference>
<name>C4JYA1_UNCRE</name>
<dbReference type="VEuPathDB" id="FungiDB:UREG_07152"/>
<dbReference type="OrthoDB" id="4200124at2759"/>
<dbReference type="KEGG" id="ure:UREG_07152"/>
<dbReference type="AlphaFoldDB" id="C4JYA1"/>
<dbReference type="GeneID" id="8440647"/>
<organism evidence="2 3">
    <name type="scientific">Uncinocarpus reesii (strain UAMH 1704)</name>
    <dbReference type="NCBI Taxonomy" id="336963"/>
    <lineage>
        <taxon>Eukaryota</taxon>
        <taxon>Fungi</taxon>
        <taxon>Dikarya</taxon>
        <taxon>Ascomycota</taxon>
        <taxon>Pezizomycotina</taxon>
        <taxon>Eurotiomycetes</taxon>
        <taxon>Eurotiomycetidae</taxon>
        <taxon>Onygenales</taxon>
        <taxon>Onygenaceae</taxon>
        <taxon>Uncinocarpus</taxon>
    </lineage>
</organism>
<evidence type="ECO:0000313" key="3">
    <source>
        <dbReference type="Proteomes" id="UP000002058"/>
    </source>
</evidence>
<keyword evidence="3" id="KW-1185">Reference proteome</keyword>
<evidence type="ECO:0008006" key="4">
    <source>
        <dbReference type="Google" id="ProtNLM"/>
    </source>
</evidence>
<feature type="region of interest" description="Disordered" evidence="1">
    <location>
        <begin position="139"/>
        <end position="160"/>
    </location>
</feature>
<gene>
    <name evidence="2" type="ORF">UREG_07152</name>
</gene>
<feature type="compositionally biased region" description="Basic and acidic residues" evidence="1">
    <location>
        <begin position="536"/>
        <end position="555"/>
    </location>
</feature>